<dbReference type="Proteomes" id="UP000188993">
    <property type="component" value="Chromosome"/>
</dbReference>
<dbReference type="InterPro" id="IPR009057">
    <property type="entry name" value="Homeodomain-like_sf"/>
</dbReference>
<dbReference type="Pfam" id="PF00440">
    <property type="entry name" value="TetR_N"/>
    <property type="match status" value="1"/>
</dbReference>
<dbReference type="GO" id="GO:0003677">
    <property type="term" value="F:DNA binding"/>
    <property type="evidence" value="ECO:0007669"/>
    <property type="project" value="UniProtKB-UniRule"/>
</dbReference>
<feature type="domain" description="HTH tetR-type" evidence="3">
    <location>
        <begin position="6"/>
        <end position="66"/>
    </location>
</feature>
<dbReference type="Pfam" id="PF08359">
    <property type="entry name" value="TetR_C_4"/>
    <property type="match status" value="1"/>
</dbReference>
<dbReference type="InterPro" id="IPR036271">
    <property type="entry name" value="Tet_transcr_reg_TetR-rel_C_sf"/>
</dbReference>
<gene>
    <name evidence="4" type="ORF">BW727_100924</name>
</gene>
<evidence type="ECO:0000256" key="2">
    <source>
        <dbReference type="PROSITE-ProRule" id="PRU00335"/>
    </source>
</evidence>
<dbReference type="EMBL" id="CP019728">
    <property type="protein sequence ID" value="AQS53316.1"/>
    <property type="molecule type" value="Genomic_DNA"/>
</dbReference>
<dbReference type="AlphaFoldDB" id="A0A1S6IP59"/>
<keyword evidence="5" id="KW-1185">Reference proteome</keyword>
<dbReference type="SUPFAM" id="SSF48498">
    <property type="entry name" value="Tetracyclin repressor-like, C-terminal domain"/>
    <property type="match status" value="1"/>
</dbReference>
<evidence type="ECO:0000313" key="5">
    <source>
        <dbReference type="Proteomes" id="UP000188993"/>
    </source>
</evidence>
<dbReference type="InterPro" id="IPR050109">
    <property type="entry name" value="HTH-type_TetR-like_transc_reg"/>
</dbReference>
<dbReference type="InterPro" id="IPR013570">
    <property type="entry name" value="Tscrpt_reg_YsiA_C"/>
</dbReference>
<dbReference type="Gene3D" id="1.10.10.60">
    <property type="entry name" value="Homeodomain-like"/>
    <property type="match status" value="1"/>
</dbReference>
<dbReference type="SUPFAM" id="SSF46689">
    <property type="entry name" value="Homeodomain-like"/>
    <property type="match status" value="1"/>
</dbReference>
<dbReference type="PANTHER" id="PTHR30328:SF54">
    <property type="entry name" value="HTH-TYPE TRANSCRIPTIONAL REPRESSOR SCO4008"/>
    <property type="match status" value="1"/>
</dbReference>
<organism evidence="4 5">
    <name type="scientific">Jeotgalibaca dankookensis</name>
    <dbReference type="NCBI Taxonomy" id="708126"/>
    <lineage>
        <taxon>Bacteria</taxon>
        <taxon>Bacillati</taxon>
        <taxon>Bacillota</taxon>
        <taxon>Bacilli</taxon>
        <taxon>Lactobacillales</taxon>
        <taxon>Carnobacteriaceae</taxon>
        <taxon>Jeotgalibaca</taxon>
    </lineage>
</organism>
<evidence type="ECO:0000313" key="4">
    <source>
        <dbReference type="EMBL" id="AQS53316.1"/>
    </source>
</evidence>
<dbReference type="STRING" id="708126.BW727_100924"/>
<evidence type="ECO:0000259" key="3">
    <source>
        <dbReference type="PROSITE" id="PS50977"/>
    </source>
</evidence>
<feature type="DNA-binding region" description="H-T-H motif" evidence="2">
    <location>
        <begin position="29"/>
        <end position="48"/>
    </location>
</feature>
<reference evidence="4 5" key="1">
    <citation type="journal article" date="2014" name="Int. J. Syst. Evol. Microbiol.">
        <title>Jeotgalibaca dankookensis gen. nov., sp. nov., a member of the family Carnobacteriaceae, isolated from seujeot (Korean traditional food).</title>
        <authorList>
            <person name="Lee D.G."/>
            <person name="Trujillo M.E."/>
            <person name="Kang H."/>
            <person name="Ahn T.Y."/>
        </authorList>
    </citation>
    <scope>NUCLEOTIDE SEQUENCE [LARGE SCALE GENOMIC DNA]</scope>
    <source>
        <strain evidence="4 5">EX-07</strain>
    </source>
</reference>
<dbReference type="OrthoDB" id="153047at2"/>
<accession>A0A1S6IP59</accession>
<keyword evidence="1 2" id="KW-0238">DNA-binding</keyword>
<proteinExistence type="predicted"/>
<dbReference type="PROSITE" id="PS50977">
    <property type="entry name" value="HTH_TETR_2"/>
    <property type="match status" value="1"/>
</dbReference>
<dbReference type="KEGG" id="jda:BW727_100924"/>
<dbReference type="Gene3D" id="1.10.357.10">
    <property type="entry name" value="Tetracycline Repressor, domain 2"/>
    <property type="match status" value="1"/>
</dbReference>
<name>A0A1S6IP59_9LACT</name>
<dbReference type="RefSeq" id="WP_062471817.1">
    <property type="nucleotide sequence ID" value="NZ_BBYN01000033.1"/>
</dbReference>
<dbReference type="InterPro" id="IPR001647">
    <property type="entry name" value="HTH_TetR"/>
</dbReference>
<dbReference type="PANTHER" id="PTHR30328">
    <property type="entry name" value="TRANSCRIPTIONAL REPRESSOR"/>
    <property type="match status" value="1"/>
</dbReference>
<sequence length="192" mass="22587">MARERKFTQEELFLATHKLMLILGYEQFSFLKLSQELQVSRSALYKYYKNKDELLRDYLNEKLEEMVIKMSSAKWPTDYSEKLSQLIHLIFEYADTHLISDMVSTVKWTEINRNDPGVKRAITLHQQFFSFIESVIEEGKDKGVLNKEIPSSIIIEMLFHSILLPNRAGLTELQRAEHITNIVLYGILDRKK</sequence>
<dbReference type="GO" id="GO:0006355">
    <property type="term" value="P:regulation of DNA-templated transcription"/>
    <property type="evidence" value="ECO:0007669"/>
    <property type="project" value="UniProtKB-ARBA"/>
</dbReference>
<evidence type="ECO:0000256" key="1">
    <source>
        <dbReference type="ARBA" id="ARBA00023125"/>
    </source>
</evidence>
<protein>
    <submittedName>
        <fullName evidence="4">Putative HTH-type transcriptional regulator</fullName>
    </submittedName>
</protein>